<organism evidence="4 5">
    <name type="scientific">Candida parapsilosis</name>
    <name type="common">Yeast</name>
    <dbReference type="NCBI Taxonomy" id="5480"/>
    <lineage>
        <taxon>Eukaryota</taxon>
        <taxon>Fungi</taxon>
        <taxon>Dikarya</taxon>
        <taxon>Ascomycota</taxon>
        <taxon>Saccharomycotina</taxon>
        <taxon>Pichiomycetes</taxon>
        <taxon>Debaryomycetaceae</taxon>
        <taxon>Candida/Lodderomyces clade</taxon>
        <taxon>Candida</taxon>
    </lineage>
</organism>
<proteinExistence type="predicted"/>
<feature type="domain" description="Peroxisomal membrane protein PEX14-like KPWE" evidence="2">
    <location>
        <begin position="118"/>
        <end position="164"/>
    </location>
</feature>
<dbReference type="PANTHER" id="PTHR36855:SF1">
    <property type="entry name" value="PEROXISOME MEMBRANE ANCHOR PROTEIN PEX14P N-TERMINAL DOMAIN-CONTAINING PROTEIN"/>
    <property type="match status" value="1"/>
</dbReference>
<accession>A0A8X7NKD9</accession>
<gene>
    <name evidence="4" type="ORF">FOB60_004496</name>
</gene>
<dbReference type="OrthoDB" id="9936937at2759"/>
<feature type="compositionally biased region" description="Basic and acidic residues" evidence="1">
    <location>
        <begin position="161"/>
        <end position="172"/>
    </location>
</feature>
<feature type="compositionally biased region" description="Basic and acidic residues" evidence="1">
    <location>
        <begin position="95"/>
        <end position="106"/>
    </location>
</feature>
<evidence type="ECO:0000259" key="2">
    <source>
        <dbReference type="Pfam" id="PF17733"/>
    </source>
</evidence>
<protein>
    <submittedName>
        <fullName evidence="4">Uncharacterized protein</fullName>
    </submittedName>
</protein>
<evidence type="ECO:0000313" key="4">
    <source>
        <dbReference type="EMBL" id="KAF6046960.1"/>
    </source>
</evidence>
<feature type="domain" description="PEX14-like helix-turn-helix" evidence="3">
    <location>
        <begin position="7"/>
        <end position="86"/>
    </location>
</feature>
<feature type="region of interest" description="Disordered" evidence="1">
    <location>
        <begin position="95"/>
        <end position="117"/>
    </location>
</feature>
<reference evidence="4" key="1">
    <citation type="submission" date="2020-03" db="EMBL/GenBank/DDBJ databases">
        <title>FDA dAtabase for Regulatory Grade micrObial Sequences (FDA-ARGOS): Supporting development and validation of Infectious Disease Dx tests.</title>
        <authorList>
            <person name="Campos J."/>
            <person name="Goldberg B."/>
            <person name="Tallon L."/>
            <person name="Sadzewicz L."/>
            <person name="Vavikolanu K."/>
            <person name="Mehta A."/>
            <person name="Aluvathingal J."/>
            <person name="Nadendla S."/>
            <person name="Nandy P."/>
            <person name="Geyer C."/>
            <person name="Yan Y."/>
            <person name="Sichtig H."/>
        </authorList>
    </citation>
    <scope>NUCLEOTIDE SEQUENCE [LARGE SCALE GENOMIC DNA]</scope>
    <source>
        <strain evidence="4">FDAARGOS_652</strain>
    </source>
</reference>
<evidence type="ECO:0000256" key="1">
    <source>
        <dbReference type="SAM" id="MobiDB-lite"/>
    </source>
</evidence>
<dbReference type="Pfam" id="PF17733">
    <property type="entry name" value="KPWE_dom"/>
    <property type="match status" value="1"/>
</dbReference>
<feature type="region of interest" description="Disordered" evidence="1">
    <location>
        <begin position="147"/>
        <end position="172"/>
    </location>
</feature>
<evidence type="ECO:0000313" key="5">
    <source>
        <dbReference type="Proteomes" id="UP000590412"/>
    </source>
</evidence>
<dbReference type="Proteomes" id="UP000590412">
    <property type="component" value="Unassembled WGS sequence"/>
</dbReference>
<dbReference type="Pfam" id="PF25871">
    <property type="entry name" value="HTH_76"/>
    <property type="match status" value="1"/>
</dbReference>
<comment type="caution">
    <text evidence="4">The sequence shown here is derived from an EMBL/GenBank/DDBJ whole genome shotgun (WGS) entry which is preliminary data.</text>
</comment>
<dbReference type="PANTHER" id="PTHR36855">
    <property type="entry name" value="CHROMOSOME 10, WHOLE GENOME SHOTGUN SEQUENCE"/>
    <property type="match status" value="1"/>
</dbReference>
<dbReference type="InterPro" id="IPR058841">
    <property type="entry name" value="HTH_76"/>
</dbReference>
<name>A0A8X7NKD9_CANPA</name>
<dbReference type="AlphaFoldDB" id="A0A8X7NKD9"/>
<sequence length="172" mass="19869">MSLNTQEEVYKEYLNYDWDSDKDFQEGLKEILESYLSNIKEQDPSQISIPYLDKTQLTNQAKSFFFCQKTGHILNLDDFEEWKIHNGDKYEKSAKIDELDNHKDDGQVDDALGTEDPPYSSNYQNLVELIMSGKPVPGIKEIPSVVLTDQGSEPRAAQRKKPWEVNKEETDT</sequence>
<dbReference type="InterPro" id="IPR040554">
    <property type="entry name" value="KPWE_PEX14_dom"/>
</dbReference>
<evidence type="ECO:0000259" key="3">
    <source>
        <dbReference type="Pfam" id="PF25871"/>
    </source>
</evidence>
<dbReference type="EMBL" id="JABWAB010000007">
    <property type="protein sequence ID" value="KAF6046960.1"/>
    <property type="molecule type" value="Genomic_DNA"/>
</dbReference>